<feature type="transmembrane region" description="Helical" evidence="7">
    <location>
        <begin position="49"/>
        <end position="67"/>
    </location>
</feature>
<evidence type="ECO:0000256" key="3">
    <source>
        <dbReference type="ARBA" id="ARBA00022475"/>
    </source>
</evidence>
<evidence type="ECO:0000256" key="6">
    <source>
        <dbReference type="ARBA" id="ARBA00023136"/>
    </source>
</evidence>
<feature type="transmembrane region" description="Helical" evidence="7">
    <location>
        <begin position="252"/>
        <end position="274"/>
    </location>
</feature>
<proteinExistence type="predicted"/>
<feature type="transmembrane region" description="Helical" evidence="7">
    <location>
        <begin position="211"/>
        <end position="232"/>
    </location>
</feature>
<sequence>MKNRLLVYVVLQALCLMYFLLSAGTFNSLGMVLPSMVEAFDMSWAQAGFGFTLLGSACGLVSLAPALTIRKLGVGRTLLTGTVILFAGFGLLYTSTGAMTYYLGTTLLGVGYCFCGTVPAVHVLSSSFRRRSTVLGLYFTIGNLGAVAGPLLWYGSQSAGFDWRFYWLMFAIASVVVGAFCTLTAGRLHIAPPEAQASAGGESAEWTVRQALGTVQFWVVVGAYTACLAINTTTHGFAYQHLMEHGIAQARASQLISLSALVCAVGSALAGLAGEKTSARTLTMFSLGCLGVSAATLALADGSVSLLIWMVAFGGGLGFSYVSTVMLLQSYFGQRASLELYSIMMAFSTSAALGPALGGAIKDQTGSFSGIFLGLACLSAVLFCAVAVLRKPGERKAPGVTAIAAE</sequence>
<evidence type="ECO:0000256" key="5">
    <source>
        <dbReference type="ARBA" id="ARBA00022989"/>
    </source>
</evidence>
<accession>A0A7X4GGZ6</accession>
<dbReference type="AlphaFoldDB" id="A0A7X4GGZ6"/>
<organism evidence="9 10">
    <name type="scientific">Novosphingobium silvae</name>
    <dbReference type="NCBI Taxonomy" id="2692619"/>
    <lineage>
        <taxon>Bacteria</taxon>
        <taxon>Pseudomonadati</taxon>
        <taxon>Pseudomonadota</taxon>
        <taxon>Alphaproteobacteria</taxon>
        <taxon>Sphingomonadales</taxon>
        <taxon>Sphingomonadaceae</taxon>
        <taxon>Novosphingobium</taxon>
    </lineage>
</organism>
<evidence type="ECO:0000256" key="4">
    <source>
        <dbReference type="ARBA" id="ARBA00022692"/>
    </source>
</evidence>
<dbReference type="GO" id="GO:0005886">
    <property type="term" value="C:plasma membrane"/>
    <property type="evidence" value="ECO:0007669"/>
    <property type="project" value="UniProtKB-SubCell"/>
</dbReference>
<keyword evidence="3" id="KW-1003">Cell membrane</keyword>
<feature type="transmembrane region" description="Helical" evidence="7">
    <location>
        <begin position="165"/>
        <end position="190"/>
    </location>
</feature>
<dbReference type="PANTHER" id="PTHR23517">
    <property type="entry name" value="RESISTANCE PROTEIN MDTM, PUTATIVE-RELATED-RELATED"/>
    <property type="match status" value="1"/>
</dbReference>
<dbReference type="Pfam" id="PF07690">
    <property type="entry name" value="MFS_1"/>
    <property type="match status" value="1"/>
</dbReference>
<feature type="transmembrane region" description="Helical" evidence="7">
    <location>
        <begin position="340"/>
        <end position="361"/>
    </location>
</feature>
<reference evidence="9 10" key="1">
    <citation type="submission" date="2019-12" db="EMBL/GenBank/DDBJ databases">
        <authorList>
            <person name="Feng G."/>
            <person name="Zhu H."/>
        </authorList>
    </citation>
    <scope>NUCLEOTIDE SEQUENCE [LARGE SCALE GENOMIC DNA]</scope>
    <source>
        <strain evidence="9 10">FGD1</strain>
    </source>
</reference>
<evidence type="ECO:0000256" key="7">
    <source>
        <dbReference type="SAM" id="Phobius"/>
    </source>
</evidence>
<comment type="subcellular location">
    <subcellularLocation>
        <location evidence="1">Cell membrane</location>
        <topology evidence="1">Multi-pass membrane protein</topology>
    </subcellularLocation>
</comment>
<protein>
    <submittedName>
        <fullName evidence="9">MFS transporter</fullName>
    </submittedName>
</protein>
<keyword evidence="5 7" id="KW-1133">Transmembrane helix</keyword>
<keyword evidence="6 7" id="KW-0472">Membrane</keyword>
<evidence type="ECO:0000259" key="8">
    <source>
        <dbReference type="PROSITE" id="PS50850"/>
    </source>
</evidence>
<feature type="transmembrane region" description="Helical" evidence="7">
    <location>
        <begin position="367"/>
        <end position="389"/>
    </location>
</feature>
<comment type="caution">
    <text evidence="9">The sequence shown here is derived from an EMBL/GenBank/DDBJ whole genome shotgun (WGS) entry which is preliminary data.</text>
</comment>
<dbReference type="InterPro" id="IPR020846">
    <property type="entry name" value="MFS_dom"/>
</dbReference>
<evidence type="ECO:0000256" key="2">
    <source>
        <dbReference type="ARBA" id="ARBA00022448"/>
    </source>
</evidence>
<evidence type="ECO:0000313" key="10">
    <source>
        <dbReference type="Proteomes" id="UP000465810"/>
    </source>
</evidence>
<feature type="transmembrane region" description="Helical" evidence="7">
    <location>
        <begin position="99"/>
        <end position="121"/>
    </location>
</feature>
<evidence type="ECO:0000313" key="9">
    <source>
        <dbReference type="EMBL" id="MYL98473.1"/>
    </source>
</evidence>
<feature type="domain" description="Major facilitator superfamily (MFS) profile" evidence="8">
    <location>
        <begin position="10"/>
        <end position="394"/>
    </location>
</feature>
<dbReference type="InterPro" id="IPR036259">
    <property type="entry name" value="MFS_trans_sf"/>
</dbReference>
<dbReference type="Gene3D" id="1.20.1250.20">
    <property type="entry name" value="MFS general substrate transporter like domains"/>
    <property type="match status" value="2"/>
</dbReference>
<dbReference type="EMBL" id="WVTD01000008">
    <property type="protein sequence ID" value="MYL98473.1"/>
    <property type="molecule type" value="Genomic_DNA"/>
</dbReference>
<feature type="transmembrane region" description="Helical" evidence="7">
    <location>
        <begin position="306"/>
        <end position="328"/>
    </location>
</feature>
<dbReference type="InterPro" id="IPR050171">
    <property type="entry name" value="MFS_Transporters"/>
</dbReference>
<dbReference type="PROSITE" id="PS50850">
    <property type="entry name" value="MFS"/>
    <property type="match status" value="1"/>
</dbReference>
<evidence type="ECO:0000256" key="1">
    <source>
        <dbReference type="ARBA" id="ARBA00004651"/>
    </source>
</evidence>
<keyword evidence="4 7" id="KW-0812">Transmembrane</keyword>
<name>A0A7X4GGZ6_9SPHN</name>
<dbReference type="InterPro" id="IPR011701">
    <property type="entry name" value="MFS"/>
</dbReference>
<dbReference type="SUPFAM" id="SSF103473">
    <property type="entry name" value="MFS general substrate transporter"/>
    <property type="match status" value="1"/>
</dbReference>
<keyword evidence="2" id="KW-0813">Transport</keyword>
<dbReference type="Proteomes" id="UP000465810">
    <property type="component" value="Unassembled WGS sequence"/>
</dbReference>
<gene>
    <name evidence="9" type="ORF">GR702_11925</name>
</gene>
<feature type="transmembrane region" description="Helical" evidence="7">
    <location>
        <begin position="133"/>
        <end position="153"/>
    </location>
</feature>
<dbReference type="GO" id="GO:0022857">
    <property type="term" value="F:transmembrane transporter activity"/>
    <property type="evidence" value="ECO:0007669"/>
    <property type="project" value="InterPro"/>
</dbReference>
<dbReference type="PANTHER" id="PTHR23517:SF3">
    <property type="entry name" value="INTEGRAL MEMBRANE TRANSPORT PROTEIN"/>
    <property type="match status" value="1"/>
</dbReference>
<keyword evidence="10" id="KW-1185">Reference proteome</keyword>
<feature type="transmembrane region" description="Helical" evidence="7">
    <location>
        <begin position="74"/>
        <end position="93"/>
    </location>
</feature>
<feature type="transmembrane region" description="Helical" evidence="7">
    <location>
        <begin position="281"/>
        <end position="300"/>
    </location>
</feature>